<protein>
    <submittedName>
        <fullName evidence="2">Uncharacterized protein</fullName>
    </submittedName>
</protein>
<sequence length="503" mass="56254">MYPIPVAPQGALPRVPPPRHRHGAPSGPWPFVDIDDEVDPARIQDPTSHLPLSASPCSHSFPPAQEQHFCWCKYPQSLYPNWTPRQQKKSGITSVIEGRKKQASTVYCLDVMRDGIFRDRGEREFSERTVGRVWAAMQEGRPPGVKVRTLFSEGLSGPVLQMLGTRYNIEPFFFTSTLGWIPSRFQSHVVPHESDRTSAPYFLTTHLALALEALILNLRTDITIILSFIKAIPTPRTSSTVPPTPNPSFLNILTRGPPGPGLGNWNSRLPDLVIDTQAPLRLSSSDRLLTHDLLAIHMVRSPLNHSGGGGGGGGEGSTIISLHPHPHAHNNNIPGTTTHNTPGTTTTAHELHTRVHLLGKSVYWANILKDTTDPTFVLLGLLWYGMYAWDEALEGLYEHICYLESKVIQTDDFTLTRELHAIRAHLLHYDSLLQDFRNTILFVKDTPHPGLMPRTDLSLESEAGSKANKHRMDRECGSLLLEVDRLERSRKMMESRLKNVMDL</sequence>
<feature type="non-terminal residue" evidence="2">
    <location>
        <position position="503"/>
    </location>
</feature>
<dbReference type="OrthoDB" id="3231000at2759"/>
<dbReference type="InParanoid" id="A0A409Y127"/>
<feature type="region of interest" description="Disordered" evidence="1">
    <location>
        <begin position="1"/>
        <end position="28"/>
    </location>
</feature>
<dbReference type="AlphaFoldDB" id="A0A409Y127"/>
<organism evidence="2 3">
    <name type="scientific">Gymnopilus dilepis</name>
    <dbReference type="NCBI Taxonomy" id="231916"/>
    <lineage>
        <taxon>Eukaryota</taxon>
        <taxon>Fungi</taxon>
        <taxon>Dikarya</taxon>
        <taxon>Basidiomycota</taxon>
        <taxon>Agaricomycotina</taxon>
        <taxon>Agaricomycetes</taxon>
        <taxon>Agaricomycetidae</taxon>
        <taxon>Agaricales</taxon>
        <taxon>Agaricineae</taxon>
        <taxon>Hymenogastraceae</taxon>
        <taxon>Gymnopilus</taxon>
    </lineage>
</organism>
<evidence type="ECO:0000256" key="1">
    <source>
        <dbReference type="SAM" id="MobiDB-lite"/>
    </source>
</evidence>
<proteinExistence type="predicted"/>
<accession>A0A409Y127</accession>
<evidence type="ECO:0000313" key="3">
    <source>
        <dbReference type="Proteomes" id="UP000284706"/>
    </source>
</evidence>
<dbReference type="Proteomes" id="UP000284706">
    <property type="component" value="Unassembled WGS sequence"/>
</dbReference>
<reference evidence="2 3" key="1">
    <citation type="journal article" date="2018" name="Evol. Lett.">
        <title>Horizontal gene cluster transfer increased hallucinogenic mushroom diversity.</title>
        <authorList>
            <person name="Reynolds H.T."/>
            <person name="Vijayakumar V."/>
            <person name="Gluck-Thaler E."/>
            <person name="Korotkin H.B."/>
            <person name="Matheny P.B."/>
            <person name="Slot J.C."/>
        </authorList>
    </citation>
    <scope>NUCLEOTIDE SEQUENCE [LARGE SCALE GENOMIC DNA]</scope>
    <source>
        <strain evidence="2 3">SRW20</strain>
    </source>
</reference>
<name>A0A409Y127_9AGAR</name>
<comment type="caution">
    <text evidence="2">The sequence shown here is derived from an EMBL/GenBank/DDBJ whole genome shotgun (WGS) entry which is preliminary data.</text>
</comment>
<gene>
    <name evidence="2" type="ORF">CVT26_010257</name>
</gene>
<keyword evidence="3" id="KW-1185">Reference proteome</keyword>
<evidence type="ECO:0000313" key="2">
    <source>
        <dbReference type="EMBL" id="PPQ96705.1"/>
    </source>
</evidence>
<dbReference type="STRING" id="231916.A0A409Y127"/>
<dbReference type="EMBL" id="NHYE01001335">
    <property type="protein sequence ID" value="PPQ96705.1"/>
    <property type="molecule type" value="Genomic_DNA"/>
</dbReference>